<dbReference type="Proteomes" id="UP000092461">
    <property type="component" value="Unassembled WGS sequence"/>
</dbReference>
<keyword evidence="2" id="KW-0687">Ribonucleoprotein</keyword>
<proteinExistence type="predicted"/>
<evidence type="ECO:0000256" key="2">
    <source>
        <dbReference type="ARBA" id="ARBA00023274"/>
    </source>
</evidence>
<protein>
    <recommendedName>
        <fullName evidence="5">Ribosomal protein L18</fullName>
    </recommendedName>
</protein>
<dbReference type="Gene3D" id="3.30.420.80">
    <property type="entry name" value="Ribosomal protein S11"/>
    <property type="match status" value="1"/>
</dbReference>
<dbReference type="EnsemblMetazoa" id="LLOJ004894-RA">
    <property type="protein sequence ID" value="LLOJ004894-PA"/>
    <property type="gene ID" value="LLOJ004894"/>
</dbReference>
<keyword evidence="4" id="KW-1185">Reference proteome</keyword>
<evidence type="ECO:0000313" key="4">
    <source>
        <dbReference type="Proteomes" id="UP000092461"/>
    </source>
</evidence>
<evidence type="ECO:0008006" key="5">
    <source>
        <dbReference type="Google" id="ProtNLM"/>
    </source>
</evidence>
<dbReference type="InterPro" id="IPR036967">
    <property type="entry name" value="Ribosomal_uS11_sf"/>
</dbReference>
<evidence type="ECO:0000256" key="1">
    <source>
        <dbReference type="ARBA" id="ARBA00022980"/>
    </source>
</evidence>
<dbReference type="GO" id="GO:0005840">
    <property type="term" value="C:ribosome"/>
    <property type="evidence" value="ECO:0007669"/>
    <property type="project" value="UniProtKB-KW"/>
</dbReference>
<dbReference type="VEuPathDB" id="VectorBase:LLOJ004894"/>
<accession>A0A1B0CJV5</accession>
<evidence type="ECO:0000313" key="3">
    <source>
        <dbReference type="EnsemblMetazoa" id="LLOJ004894-PA"/>
    </source>
</evidence>
<dbReference type="AlphaFoldDB" id="A0A1B0CJV5"/>
<dbReference type="GO" id="GO:0003735">
    <property type="term" value="F:structural constituent of ribosome"/>
    <property type="evidence" value="ECO:0007669"/>
    <property type="project" value="InterPro"/>
</dbReference>
<sequence>MFCAVIKMKTILPILRINQRFFSDLVRNRNPVNAELIGVARKPDGYHLEARRELFHNTLYLEQTNNTVTAKIVNPHRQITVLKVSTQEWSLKKNLYKMNDTAAFTLLARVLAERCQFAGITEVAPSTSIKFGAEYPKHAVFVETFKQSGMSFIET</sequence>
<dbReference type="VEuPathDB" id="VectorBase:LLONM1_009425"/>
<dbReference type="GO" id="GO:1990904">
    <property type="term" value="C:ribonucleoprotein complex"/>
    <property type="evidence" value="ECO:0007669"/>
    <property type="project" value="UniProtKB-KW"/>
</dbReference>
<name>A0A1B0CJV5_LUTLO</name>
<dbReference type="SUPFAM" id="SSF53137">
    <property type="entry name" value="Translational machinery components"/>
    <property type="match status" value="1"/>
</dbReference>
<reference evidence="3" key="1">
    <citation type="submission" date="2020-05" db="UniProtKB">
        <authorList>
            <consortium name="EnsemblMetazoa"/>
        </authorList>
    </citation>
    <scope>IDENTIFICATION</scope>
    <source>
        <strain evidence="3">Jacobina</strain>
    </source>
</reference>
<organism evidence="3 4">
    <name type="scientific">Lutzomyia longipalpis</name>
    <name type="common">Sand fly</name>
    <dbReference type="NCBI Taxonomy" id="7200"/>
    <lineage>
        <taxon>Eukaryota</taxon>
        <taxon>Metazoa</taxon>
        <taxon>Ecdysozoa</taxon>
        <taxon>Arthropoda</taxon>
        <taxon>Hexapoda</taxon>
        <taxon>Insecta</taxon>
        <taxon>Pterygota</taxon>
        <taxon>Neoptera</taxon>
        <taxon>Endopterygota</taxon>
        <taxon>Diptera</taxon>
        <taxon>Nematocera</taxon>
        <taxon>Psychodoidea</taxon>
        <taxon>Psychodidae</taxon>
        <taxon>Lutzomyia</taxon>
        <taxon>Lutzomyia</taxon>
    </lineage>
</organism>
<dbReference type="EMBL" id="AJWK01015450">
    <property type="status" value="NOT_ANNOTATED_CDS"/>
    <property type="molecule type" value="Genomic_DNA"/>
</dbReference>
<dbReference type="GO" id="GO:0006412">
    <property type="term" value="P:translation"/>
    <property type="evidence" value="ECO:0007669"/>
    <property type="project" value="InterPro"/>
</dbReference>
<keyword evidence="1" id="KW-0689">Ribosomal protein</keyword>